<feature type="domain" description="NrtR DNA-binding winged helix" evidence="2">
    <location>
        <begin position="167"/>
        <end position="226"/>
    </location>
</feature>
<keyword evidence="4" id="KW-1185">Reference proteome</keyword>
<sequence length="235" mass="25648">MDDATFLASYDPAAFPPLAVAVDVVPLTFTNGALCVLLNKRTELPARGRLALPGTFVRADEELGAAAQRALRDKAGLDAPVRQFHAFGAVARDPRMRIISIGYMAVVDAEVMGRASTPLGTCELLPISGGILRTAAGRRTSLPFDHDAILSRALADLRRDLDRDDWAFGLLPECFSLRELQALHEAIRGQTLNKPAFRKRLIESGRLEATGEMETGKGFRPAELYRARRIDHAAD</sequence>
<dbReference type="KEGG" id="stax:MC45_07500"/>
<dbReference type="CDD" id="cd18873">
    <property type="entry name" value="NUDIX_NadM_like"/>
    <property type="match status" value="1"/>
</dbReference>
<dbReference type="eggNOG" id="COG1051">
    <property type="taxonomic scope" value="Bacteria"/>
</dbReference>
<dbReference type="Pfam" id="PF00293">
    <property type="entry name" value="NUDIX"/>
    <property type="match status" value="1"/>
</dbReference>
<dbReference type="PANTHER" id="PTHR43736">
    <property type="entry name" value="ADP-RIBOSE PYROPHOSPHATASE"/>
    <property type="match status" value="1"/>
</dbReference>
<evidence type="ECO:0000259" key="1">
    <source>
        <dbReference type="Pfam" id="PF00293"/>
    </source>
</evidence>
<dbReference type="Gene3D" id="1.10.10.10">
    <property type="entry name" value="Winged helix-like DNA-binding domain superfamily/Winged helix DNA-binding domain"/>
    <property type="match status" value="1"/>
</dbReference>
<dbReference type="SUPFAM" id="SSF55811">
    <property type="entry name" value="Nudix"/>
    <property type="match status" value="1"/>
</dbReference>
<evidence type="ECO:0000259" key="2">
    <source>
        <dbReference type="Pfam" id="PF21906"/>
    </source>
</evidence>
<dbReference type="InterPro" id="IPR036390">
    <property type="entry name" value="WH_DNA-bd_sf"/>
</dbReference>
<feature type="domain" description="Nudix hydrolase" evidence="1">
    <location>
        <begin position="18"/>
        <end position="115"/>
    </location>
</feature>
<dbReference type="Gene3D" id="3.90.79.10">
    <property type="entry name" value="Nucleoside Triphosphate Pyrophosphohydrolase"/>
    <property type="match status" value="1"/>
</dbReference>
<proteinExistence type="predicted"/>
<protein>
    <submittedName>
        <fullName evidence="3">Uncharacterized protein</fullName>
    </submittedName>
</protein>
<dbReference type="HOGENOM" id="CLU_037162_3_3_5"/>
<dbReference type="Pfam" id="PF21906">
    <property type="entry name" value="WHD_NrtR"/>
    <property type="match status" value="1"/>
</dbReference>
<dbReference type="PANTHER" id="PTHR43736:SF4">
    <property type="entry name" value="SLR1690 PROTEIN"/>
    <property type="match status" value="1"/>
</dbReference>
<dbReference type="InterPro" id="IPR054105">
    <property type="entry name" value="WHD_NrtR"/>
</dbReference>
<accession>A0A097EFA9</accession>
<dbReference type="InterPro" id="IPR036388">
    <property type="entry name" value="WH-like_DNA-bd_sf"/>
</dbReference>
<dbReference type="InterPro" id="IPR015797">
    <property type="entry name" value="NUDIX_hydrolase-like_dom_sf"/>
</dbReference>
<name>A0A097EFA9_9SPHN</name>
<organism evidence="3 4">
    <name type="scientific">Sphingomonas taxi</name>
    <dbReference type="NCBI Taxonomy" id="1549858"/>
    <lineage>
        <taxon>Bacteria</taxon>
        <taxon>Pseudomonadati</taxon>
        <taxon>Pseudomonadota</taxon>
        <taxon>Alphaproteobacteria</taxon>
        <taxon>Sphingomonadales</taxon>
        <taxon>Sphingomonadaceae</taxon>
        <taxon>Sphingomonas</taxon>
    </lineage>
</organism>
<dbReference type="SUPFAM" id="SSF46785">
    <property type="entry name" value="Winged helix' DNA-binding domain"/>
    <property type="match status" value="1"/>
</dbReference>
<gene>
    <name evidence="3" type="ORF">MC45_07500</name>
</gene>
<dbReference type="Proteomes" id="UP000033200">
    <property type="component" value="Chromosome"/>
</dbReference>
<evidence type="ECO:0000313" key="3">
    <source>
        <dbReference type="EMBL" id="AIT06255.1"/>
    </source>
</evidence>
<dbReference type="InterPro" id="IPR000086">
    <property type="entry name" value="NUDIX_hydrolase_dom"/>
</dbReference>
<dbReference type="STRING" id="1549858.MC45_07500"/>
<dbReference type="RefSeq" id="WP_038661415.1">
    <property type="nucleotide sequence ID" value="NZ_CP009571.1"/>
</dbReference>
<reference evidence="3 4" key="1">
    <citation type="submission" date="2014-09" db="EMBL/GenBank/DDBJ databases">
        <title>Using Illumina technology Improving SMRT sequencing Genome Assembly by RASTools.</title>
        <authorList>
            <person name="Zhou Y."/>
            <person name="Ma T."/>
            <person name="Liu T."/>
        </authorList>
    </citation>
    <scope>NUCLEOTIDE SEQUENCE [LARGE SCALE GENOMIC DNA]</scope>
    <source>
        <strain evidence="3 4">ATCC 55669</strain>
    </source>
</reference>
<evidence type="ECO:0000313" key="4">
    <source>
        <dbReference type="Proteomes" id="UP000033200"/>
    </source>
</evidence>
<dbReference type="GO" id="GO:0003824">
    <property type="term" value="F:catalytic activity"/>
    <property type="evidence" value="ECO:0007669"/>
    <property type="project" value="UniProtKB-ARBA"/>
</dbReference>
<dbReference type="EMBL" id="CP009571">
    <property type="protein sequence ID" value="AIT06255.1"/>
    <property type="molecule type" value="Genomic_DNA"/>
</dbReference>
<dbReference type="AlphaFoldDB" id="A0A097EFA9"/>